<dbReference type="AlphaFoldDB" id="A0A816FSK0"/>
<proteinExistence type="predicted"/>
<reference evidence="2" key="1">
    <citation type="submission" date="2021-02" db="EMBL/GenBank/DDBJ databases">
        <authorList>
            <person name="Nowell W R."/>
        </authorList>
    </citation>
    <scope>NUCLEOTIDE SEQUENCE</scope>
</reference>
<keyword evidence="3" id="KW-1185">Reference proteome</keyword>
<dbReference type="Proteomes" id="UP000663877">
    <property type="component" value="Unassembled WGS sequence"/>
</dbReference>
<dbReference type="Proteomes" id="UP000663832">
    <property type="component" value="Unassembled WGS sequence"/>
</dbReference>
<evidence type="ECO:0000313" key="3">
    <source>
        <dbReference type="Proteomes" id="UP000663832"/>
    </source>
</evidence>
<organism evidence="2 3">
    <name type="scientific">Adineta steineri</name>
    <dbReference type="NCBI Taxonomy" id="433720"/>
    <lineage>
        <taxon>Eukaryota</taxon>
        <taxon>Metazoa</taxon>
        <taxon>Spiralia</taxon>
        <taxon>Gnathifera</taxon>
        <taxon>Rotifera</taxon>
        <taxon>Eurotatoria</taxon>
        <taxon>Bdelloidea</taxon>
        <taxon>Adinetida</taxon>
        <taxon>Adinetidae</taxon>
        <taxon>Adineta</taxon>
    </lineage>
</organism>
<comment type="caution">
    <text evidence="2">The sequence shown here is derived from an EMBL/GenBank/DDBJ whole genome shotgun (WGS) entry which is preliminary data.</text>
</comment>
<protein>
    <submittedName>
        <fullName evidence="2">Uncharacterized protein</fullName>
    </submittedName>
</protein>
<dbReference type="EMBL" id="CAJNOI010005243">
    <property type="protein sequence ID" value="CAF1562205.1"/>
    <property type="molecule type" value="Genomic_DNA"/>
</dbReference>
<dbReference type="OrthoDB" id="10057050at2759"/>
<gene>
    <name evidence="1" type="ORF">BJG266_LOCUS47046</name>
    <name evidence="2" type="ORF">QVE165_LOCUS64086</name>
</gene>
<evidence type="ECO:0000313" key="2">
    <source>
        <dbReference type="EMBL" id="CAF1665247.1"/>
    </source>
</evidence>
<evidence type="ECO:0000313" key="1">
    <source>
        <dbReference type="EMBL" id="CAF1562205.1"/>
    </source>
</evidence>
<dbReference type="EMBL" id="CAJNOM010005649">
    <property type="protein sequence ID" value="CAF1665247.1"/>
    <property type="molecule type" value="Genomic_DNA"/>
</dbReference>
<name>A0A816FSK0_9BILA</name>
<sequence length="190" mass="20389">MHVHKTSGLIINSSIVCPDMAYVVASEQAYITNLCANVELDVEIYDLAIVESNTSWLCPQITVATATNVNNTLSFCALNSMIVNVINSTFVYNSTQPCPSNFSITASNGSNVFNVCSSMNTNIYAKNSTVLTDEFRCSSVVNVTATDLALVYVCATSAIYAVASFNATIYYKGPLASNSSINGSEIKPWV</sequence>
<accession>A0A816FSK0</accession>